<name>A0A7N0U409_KALFE</name>
<organism evidence="7 8">
    <name type="scientific">Kalanchoe fedtschenkoi</name>
    <name type="common">Lavender scallops</name>
    <name type="synonym">South American air plant</name>
    <dbReference type="NCBI Taxonomy" id="63787"/>
    <lineage>
        <taxon>Eukaryota</taxon>
        <taxon>Viridiplantae</taxon>
        <taxon>Streptophyta</taxon>
        <taxon>Embryophyta</taxon>
        <taxon>Tracheophyta</taxon>
        <taxon>Spermatophyta</taxon>
        <taxon>Magnoliopsida</taxon>
        <taxon>eudicotyledons</taxon>
        <taxon>Gunneridae</taxon>
        <taxon>Pentapetalae</taxon>
        <taxon>Saxifragales</taxon>
        <taxon>Crassulaceae</taxon>
        <taxon>Kalanchoe</taxon>
    </lineage>
</organism>
<dbReference type="PROSITE" id="PS50405">
    <property type="entry name" value="GST_CTER"/>
    <property type="match status" value="1"/>
</dbReference>
<dbReference type="InterPro" id="IPR040079">
    <property type="entry name" value="Glutathione_S-Trfase"/>
</dbReference>
<dbReference type="FunFam" id="1.20.1050.10:FF:000018">
    <property type="entry name" value="Glutathione S-transferase U20"/>
    <property type="match status" value="1"/>
</dbReference>
<dbReference type="Gramene" id="Kaladp0053s0015.1.v1.1">
    <property type="protein sequence ID" value="Kaladp0053s0015.1.v1.1"/>
    <property type="gene ID" value="Kaladp0053s0015.v1.1"/>
</dbReference>
<dbReference type="OMA" id="WARRCGQ"/>
<keyword evidence="8" id="KW-1185">Reference proteome</keyword>
<dbReference type="Pfam" id="PF02798">
    <property type="entry name" value="GST_N"/>
    <property type="match status" value="1"/>
</dbReference>
<feature type="domain" description="GST C-terminal" evidence="6">
    <location>
        <begin position="88"/>
        <end position="208"/>
    </location>
</feature>
<accession>A0A7N0U409</accession>
<dbReference type="Gene3D" id="1.20.1050.10">
    <property type="match status" value="1"/>
</dbReference>
<dbReference type="InterPro" id="IPR036282">
    <property type="entry name" value="Glutathione-S-Trfase_C_sf"/>
</dbReference>
<evidence type="ECO:0000256" key="4">
    <source>
        <dbReference type="RuleBase" id="RU003494"/>
    </source>
</evidence>
<dbReference type="Gene3D" id="3.40.30.10">
    <property type="entry name" value="Glutaredoxin"/>
    <property type="match status" value="1"/>
</dbReference>
<keyword evidence="2" id="KW-0808">Transferase</keyword>
<dbReference type="PANTHER" id="PTHR11260">
    <property type="entry name" value="GLUTATHIONE S-TRANSFERASE, GST, SUPERFAMILY, GST DOMAIN CONTAINING"/>
    <property type="match status" value="1"/>
</dbReference>
<dbReference type="InterPro" id="IPR036249">
    <property type="entry name" value="Thioredoxin-like_sf"/>
</dbReference>
<evidence type="ECO:0000256" key="2">
    <source>
        <dbReference type="ARBA" id="ARBA00022679"/>
    </source>
</evidence>
<evidence type="ECO:0000259" key="6">
    <source>
        <dbReference type="PROSITE" id="PS50405"/>
    </source>
</evidence>
<dbReference type="CDD" id="cd03185">
    <property type="entry name" value="GST_C_Tau"/>
    <property type="match status" value="1"/>
</dbReference>
<dbReference type="Proteomes" id="UP000594263">
    <property type="component" value="Unplaced"/>
</dbReference>
<dbReference type="SUPFAM" id="SSF47616">
    <property type="entry name" value="GST C-terminal domain-like"/>
    <property type="match status" value="1"/>
</dbReference>
<feature type="domain" description="GST N-terminal" evidence="5">
    <location>
        <begin position="3"/>
        <end position="82"/>
    </location>
</feature>
<dbReference type="InterPro" id="IPR045074">
    <property type="entry name" value="GST_C_Tau"/>
</dbReference>
<evidence type="ECO:0000259" key="5">
    <source>
        <dbReference type="PROSITE" id="PS50404"/>
    </source>
</evidence>
<dbReference type="SFLD" id="SFLDG00358">
    <property type="entry name" value="Main_(cytGST)"/>
    <property type="match status" value="1"/>
</dbReference>
<sequence>MADGVVLLDTWASAFGMRVRIALREKGVEFEYREEDLLNKSELLLKTNPVHKKIPVLIHDGRAVCESSVVVQYIDEVWSDRAPLMPTDPYQRAQARFWVDYIDQKVSVVGRKLWTAKGEEHETGKKNFIEALKVLDGELGEKKFFGGERIGFVDICLIGFYSWFSVYEKFGDLSFEAEFPKLIAWGKRCMEVENVAKSVPEREKVCAFAVELRKKLGLE</sequence>
<dbReference type="Pfam" id="PF00043">
    <property type="entry name" value="GST_C"/>
    <property type="match status" value="1"/>
</dbReference>
<dbReference type="PROSITE" id="PS50404">
    <property type="entry name" value="GST_NTER"/>
    <property type="match status" value="1"/>
</dbReference>
<evidence type="ECO:0000313" key="7">
    <source>
        <dbReference type="EnsemblPlants" id="Kaladp0053s0015.1.v1.1"/>
    </source>
</evidence>
<comment type="similarity">
    <text evidence="4">Belongs to the GST superfamily.</text>
</comment>
<reference evidence="7" key="1">
    <citation type="submission" date="2021-01" db="UniProtKB">
        <authorList>
            <consortium name="EnsemblPlants"/>
        </authorList>
    </citation>
    <scope>IDENTIFICATION</scope>
</reference>
<proteinExistence type="inferred from homology"/>
<dbReference type="SFLD" id="SFLDG01152">
    <property type="entry name" value="Main.3:_Omega-_and_Tau-like"/>
    <property type="match status" value="1"/>
</dbReference>
<dbReference type="GO" id="GO:0006749">
    <property type="term" value="P:glutathione metabolic process"/>
    <property type="evidence" value="ECO:0007669"/>
    <property type="project" value="InterPro"/>
</dbReference>
<dbReference type="AlphaFoldDB" id="A0A7N0U409"/>
<dbReference type="InterPro" id="IPR004046">
    <property type="entry name" value="GST_C"/>
</dbReference>
<dbReference type="EnsemblPlants" id="Kaladp0053s0015.1.v1.1">
    <property type="protein sequence ID" value="Kaladp0053s0015.1.v1.1"/>
    <property type="gene ID" value="Kaladp0053s0015.v1.1"/>
</dbReference>
<dbReference type="InterPro" id="IPR010987">
    <property type="entry name" value="Glutathione-S-Trfase_C-like"/>
</dbReference>
<dbReference type="PANTHER" id="PTHR11260:SF781">
    <property type="entry name" value="GLUTATHIONE S-TRANSFERASE U19"/>
    <property type="match status" value="1"/>
</dbReference>
<comment type="catalytic activity">
    <reaction evidence="3">
        <text>RX + glutathione = an S-substituted glutathione + a halide anion + H(+)</text>
        <dbReference type="Rhea" id="RHEA:16437"/>
        <dbReference type="ChEBI" id="CHEBI:15378"/>
        <dbReference type="ChEBI" id="CHEBI:16042"/>
        <dbReference type="ChEBI" id="CHEBI:17792"/>
        <dbReference type="ChEBI" id="CHEBI:57925"/>
        <dbReference type="ChEBI" id="CHEBI:90779"/>
        <dbReference type="EC" id="2.5.1.18"/>
    </reaction>
</comment>
<dbReference type="InterPro" id="IPR004045">
    <property type="entry name" value="Glutathione_S-Trfase_N"/>
</dbReference>
<dbReference type="GO" id="GO:0005737">
    <property type="term" value="C:cytoplasm"/>
    <property type="evidence" value="ECO:0007669"/>
    <property type="project" value="TreeGrafter"/>
</dbReference>
<evidence type="ECO:0000256" key="1">
    <source>
        <dbReference type="ARBA" id="ARBA00012452"/>
    </source>
</evidence>
<dbReference type="SUPFAM" id="SSF52833">
    <property type="entry name" value="Thioredoxin-like"/>
    <property type="match status" value="1"/>
</dbReference>
<evidence type="ECO:0000313" key="8">
    <source>
        <dbReference type="Proteomes" id="UP000594263"/>
    </source>
</evidence>
<dbReference type="FunFam" id="3.40.30.10:FF:000014">
    <property type="entry name" value="Tau class glutathione S-transferase"/>
    <property type="match status" value="1"/>
</dbReference>
<evidence type="ECO:0000256" key="3">
    <source>
        <dbReference type="ARBA" id="ARBA00047960"/>
    </source>
</evidence>
<protein>
    <recommendedName>
        <fullName evidence="1">glutathione transferase</fullName>
        <ecNumber evidence="1">2.5.1.18</ecNumber>
    </recommendedName>
</protein>
<dbReference type="GO" id="GO:0004364">
    <property type="term" value="F:glutathione transferase activity"/>
    <property type="evidence" value="ECO:0007669"/>
    <property type="project" value="UniProtKB-EC"/>
</dbReference>
<dbReference type="InterPro" id="IPR045073">
    <property type="entry name" value="Omega/Tau-like"/>
</dbReference>
<dbReference type="SFLD" id="SFLDS00019">
    <property type="entry name" value="Glutathione_Transferase_(cytos"/>
    <property type="match status" value="1"/>
</dbReference>
<dbReference type="EC" id="2.5.1.18" evidence="1"/>
<dbReference type="CDD" id="cd03058">
    <property type="entry name" value="GST_N_Tau"/>
    <property type="match status" value="1"/>
</dbReference>